<proteinExistence type="inferred from homology"/>
<evidence type="ECO:0000259" key="17">
    <source>
        <dbReference type="PROSITE" id="PS50824"/>
    </source>
</evidence>
<dbReference type="PANTHER" id="PTHR46985:SF3">
    <property type="entry name" value="NACHT, LRR AND PYD DOMAINS-CONTAINING PROTEIN 1"/>
    <property type="match status" value="1"/>
</dbReference>
<dbReference type="FunFam" id="3.40.50.300:FF:000897">
    <property type="entry name" value="NLR family pyrin domain containing 1"/>
    <property type="match status" value="1"/>
</dbReference>
<organism evidence="20 21">
    <name type="scientific">Pipistrellus kuhlii</name>
    <name type="common">Kuhl's pipistrelle</name>
    <dbReference type="NCBI Taxonomy" id="59472"/>
    <lineage>
        <taxon>Eukaryota</taxon>
        <taxon>Metazoa</taxon>
        <taxon>Chordata</taxon>
        <taxon>Craniata</taxon>
        <taxon>Vertebrata</taxon>
        <taxon>Euteleostomi</taxon>
        <taxon>Mammalia</taxon>
        <taxon>Eutheria</taxon>
        <taxon>Laurasiatheria</taxon>
        <taxon>Chiroptera</taxon>
        <taxon>Yangochiroptera</taxon>
        <taxon>Vespertilionidae</taxon>
        <taxon>Pipistrellus</taxon>
    </lineage>
</organism>
<evidence type="ECO:0000256" key="14">
    <source>
        <dbReference type="ARBA" id="ARBA00023242"/>
    </source>
</evidence>
<dbReference type="GO" id="GO:0061702">
    <property type="term" value="C:canonical inflammasome complex"/>
    <property type="evidence" value="ECO:0007669"/>
    <property type="project" value="UniProtKB-SubCell"/>
</dbReference>
<gene>
    <name evidence="20" type="ORF">mPipKuh1_012419</name>
</gene>
<dbReference type="PROSITE" id="PS50824">
    <property type="entry name" value="DAPIN"/>
    <property type="match status" value="1"/>
</dbReference>
<dbReference type="InterPro" id="IPR027417">
    <property type="entry name" value="P-loop_NTPase"/>
</dbReference>
<dbReference type="Pfam" id="PF05729">
    <property type="entry name" value="NACHT"/>
    <property type="match status" value="1"/>
</dbReference>
<evidence type="ECO:0000256" key="3">
    <source>
        <dbReference type="ARBA" id="ARBA00008665"/>
    </source>
</evidence>
<feature type="domain" description="Pyrin" evidence="17">
    <location>
        <begin position="1"/>
        <end position="92"/>
    </location>
</feature>
<keyword evidence="4" id="KW-0963">Cytoplasm</keyword>
<dbReference type="SMART" id="SM01289">
    <property type="entry name" value="PYRIN"/>
    <property type="match status" value="1"/>
</dbReference>
<evidence type="ECO:0000256" key="5">
    <source>
        <dbReference type="ARBA" id="ARBA00022588"/>
    </source>
</evidence>
<comment type="subcellular location">
    <subcellularLocation>
        <location evidence="1">Inflammasome</location>
    </subcellularLocation>
    <subcellularLocation>
        <location evidence="2">Nucleus</location>
    </subcellularLocation>
</comment>
<dbReference type="Gene3D" id="3.40.50.300">
    <property type="entry name" value="P-loop containing nucleotide triphosphate hydrolases"/>
    <property type="match status" value="1"/>
</dbReference>
<dbReference type="Pfam" id="PF17779">
    <property type="entry name" value="WHD_NOD2"/>
    <property type="match status" value="1"/>
</dbReference>
<dbReference type="InterPro" id="IPR041267">
    <property type="entry name" value="NLRP_HD2"/>
</dbReference>
<dbReference type="Gene3D" id="3.80.10.10">
    <property type="entry name" value="Ribonuclease Inhibitor"/>
    <property type="match status" value="1"/>
</dbReference>
<dbReference type="PROSITE" id="PS50837">
    <property type="entry name" value="NACHT"/>
    <property type="match status" value="1"/>
</dbReference>
<dbReference type="AlphaFoldDB" id="A0A7J7TXV0"/>
<dbReference type="InterPro" id="IPR011029">
    <property type="entry name" value="DEATH-like_dom_sf"/>
</dbReference>
<evidence type="ECO:0000259" key="18">
    <source>
        <dbReference type="PROSITE" id="PS50837"/>
    </source>
</evidence>
<evidence type="ECO:0000313" key="20">
    <source>
        <dbReference type="EMBL" id="KAF6305404.1"/>
    </source>
</evidence>
<dbReference type="GO" id="GO:0005634">
    <property type="term" value="C:nucleus"/>
    <property type="evidence" value="ECO:0007669"/>
    <property type="project" value="UniProtKB-SubCell"/>
</dbReference>
<keyword evidence="9" id="KW-0378">Hydrolase</keyword>
<evidence type="ECO:0000256" key="8">
    <source>
        <dbReference type="ARBA" id="ARBA00022741"/>
    </source>
</evidence>
<evidence type="ECO:0000256" key="6">
    <source>
        <dbReference type="ARBA" id="ARBA00022614"/>
    </source>
</evidence>
<evidence type="ECO:0000313" key="21">
    <source>
        <dbReference type="Proteomes" id="UP000558488"/>
    </source>
</evidence>
<keyword evidence="5" id="KW-0399">Innate immunity</keyword>
<dbReference type="SUPFAM" id="SSF52540">
    <property type="entry name" value="P-loop containing nucleoside triphosphate hydrolases"/>
    <property type="match status" value="1"/>
</dbReference>
<keyword evidence="10" id="KW-0067">ATP-binding</keyword>
<dbReference type="SUPFAM" id="SSF52047">
    <property type="entry name" value="RNI-like"/>
    <property type="match status" value="1"/>
</dbReference>
<dbReference type="GO" id="GO:0045087">
    <property type="term" value="P:innate immune response"/>
    <property type="evidence" value="ECO:0007669"/>
    <property type="project" value="UniProtKB-KW"/>
</dbReference>
<evidence type="ECO:0000256" key="12">
    <source>
        <dbReference type="ARBA" id="ARBA00023198"/>
    </source>
</evidence>
<evidence type="ECO:0000256" key="4">
    <source>
        <dbReference type="ARBA" id="ARBA00022490"/>
    </source>
</evidence>
<dbReference type="InterPro" id="IPR032675">
    <property type="entry name" value="LRR_dom_sf"/>
</dbReference>
<dbReference type="Pfam" id="PF13553">
    <property type="entry name" value="FIIND"/>
    <property type="match status" value="1"/>
</dbReference>
<keyword evidence="7" id="KW-0677">Repeat</keyword>
<keyword evidence="13" id="KW-1271">Inflammasome</keyword>
<keyword evidence="6" id="KW-0433">Leucine-rich repeat</keyword>
<dbReference type="InterPro" id="IPR025307">
    <property type="entry name" value="FIIND_dom"/>
</dbReference>
<dbReference type="Pfam" id="PF23679">
    <property type="entry name" value="UPA-FIIND"/>
    <property type="match status" value="1"/>
</dbReference>
<keyword evidence="8" id="KW-0547">Nucleotide-binding</keyword>
<name>A0A7J7TXV0_PIPKU</name>
<sequence length="1225" mass="140052">MTHGAQQRMATILELMSKKQLREFLLKLPDKDLCQHSLGATPAQPEEMGHMEVASCLVAQYGEQQARQLALQTWEQMGLRKLCAQAWKEPAMKSGIKEKYQNQRKESSCPTQSWRNEYLPQKFTQLLLLRRSQPRGHDFLLRRRRNHEVIDEQGHLMEIGDLFGPGLSTQEEPPTVVVHGAAGIGKSTLARQVRRAWEEGWLFRDHFKHVFYFNCRELAQSKTMSFAEFITKDWTAPDAPPIGQILSQPEQLLFILDNLGEPKWDLKEQSSELCPHWNQQQQVHTLLGSLLKKIILPKASLLITARSTALQRLKTSLKHPCWVEVLGFSESARKEYFFQYFTDQSQAIKAFTLVESNPALLTMCLMPLVSWLVCTCLKQQMEQEKPLSLTSQTTTALCLHYFFHVLQAQSLGTKLRGLCSLAAEGIWQGNTLFNPEDFRKHELDEANISTLLNTGVLQEHSTPRSYSFIHLCFQEFFAAMFYALGDRVLKSDCFNNIKIITDLTDVYDKDDLFGEPTTCFLFGLLSDQGMREMESIFKCSLSRERHSYLLQLAKSEVLEKHLNLDPYSWHLLHCFYEIRDENFMKNIFTFHDIRICVQTDMELLLFSFFFTFCHHIKRLQLNAGGQHRQAGRTPCAFLHSWGPFTDSWWKTFFSLLKVPGSLQELDLSGNSLSCFAVQSLCDALKSPRCILTTLRLVNCGLTNDCCKDLASMLATSSSLTELDVQQNDLGNLGVTLLCEGLRQPACQLRNLWLDQTQLSEEVKKMLGLLQQEKPQLVNIGNWEPSETVTEIVPGGGQMSDGTSPPQWQTSEPEKSSPQVLQNPYCLSSYEPLRNQPVEPLRMDDAFWGPTGPVATEMVDKFRSLYRVHFPVAGSYHSSKMGLYFVVRRPVTIEIEFCAWDQFLDQTVPQHSWMVAGPLFDIKAEPGAVEAVYLPHFIALQEEHVDISCFQVAHFKEDGILLEKPTRVEPRYIVLENPSFSPIGVLLRKIHSFLNIPVISNVLLYHRLHPEEINFHLYLIPSDCTIEKAIDNEKKKFQFVQIHKPPPQTPLHIGSRYIVSGSQKMEILPEELELCYRSPGEPQLFTEFYVGHLGPGIRLQIKSKDETVVWEALVKSGDLRPEATLVSPALAASPSPPDAPDSLHFVDQHRAQLVARVTSVDAVLDKLHGQVLSEEQYEKVRAEPINPDKMRTLFSFSKSWDWACKDQLFQALKETHPHLIEELWEK</sequence>
<dbReference type="EMBL" id="JACAGB010000023">
    <property type="protein sequence ID" value="KAF6305404.1"/>
    <property type="molecule type" value="Genomic_DNA"/>
</dbReference>
<dbReference type="InterPro" id="IPR041075">
    <property type="entry name" value="NOD1/2_WH"/>
</dbReference>
<feature type="domain" description="FIIND" evidence="19">
    <location>
        <begin position="846"/>
        <end position="1127"/>
    </location>
</feature>
<dbReference type="FunFam" id="1.10.533.10:FF:000013">
    <property type="entry name" value="Apoptosis-associated speck-like protein containing a CARD"/>
    <property type="match status" value="1"/>
</dbReference>
<accession>A0A7J7TXV0</accession>
<comment type="similarity">
    <text evidence="3">Belongs to the NLRP family.</text>
</comment>
<evidence type="ECO:0000256" key="15">
    <source>
        <dbReference type="SAM" id="MobiDB-lite"/>
    </source>
</evidence>
<dbReference type="InterPro" id="IPR051249">
    <property type="entry name" value="NLRP_Inflammasome"/>
</dbReference>
<evidence type="ECO:0000256" key="7">
    <source>
        <dbReference type="ARBA" id="ARBA00022737"/>
    </source>
</evidence>
<dbReference type="PROSITE" id="PS51830">
    <property type="entry name" value="FIIND"/>
    <property type="match status" value="1"/>
</dbReference>
<dbReference type="Proteomes" id="UP000558488">
    <property type="component" value="Unassembled WGS sequence"/>
</dbReference>
<comment type="caution">
    <text evidence="20">The sequence shown here is derived from an EMBL/GenBank/DDBJ whole genome shotgun (WGS) entry which is preliminary data.</text>
</comment>
<keyword evidence="11" id="KW-0391">Immunity</keyword>
<evidence type="ECO:0000256" key="2">
    <source>
        <dbReference type="ARBA" id="ARBA00004123"/>
    </source>
</evidence>
<dbReference type="Pfam" id="PF02758">
    <property type="entry name" value="PYRIN"/>
    <property type="match status" value="1"/>
</dbReference>
<dbReference type="GO" id="GO:0042981">
    <property type="term" value="P:regulation of apoptotic process"/>
    <property type="evidence" value="ECO:0007669"/>
    <property type="project" value="InterPro"/>
</dbReference>
<keyword evidence="14" id="KW-0539">Nucleus</keyword>
<dbReference type="Gene3D" id="1.10.533.10">
    <property type="entry name" value="Death Domain, Fas"/>
    <property type="match status" value="2"/>
</dbReference>
<protein>
    <submittedName>
        <fullName evidence="20">NLR family pyrin domain containing 1</fullName>
    </submittedName>
</protein>
<feature type="domain" description="CARD" evidence="16">
    <location>
        <begin position="1143"/>
        <end position="1225"/>
    </location>
</feature>
<dbReference type="GO" id="GO:0016787">
    <property type="term" value="F:hydrolase activity"/>
    <property type="evidence" value="ECO:0007669"/>
    <property type="project" value="UniProtKB-KW"/>
</dbReference>
<feature type="domain" description="NACHT" evidence="18">
    <location>
        <begin position="174"/>
        <end position="484"/>
    </location>
</feature>
<evidence type="ECO:0000256" key="13">
    <source>
        <dbReference type="ARBA" id="ARBA00023233"/>
    </source>
</evidence>
<evidence type="ECO:0000256" key="1">
    <source>
        <dbReference type="ARBA" id="ARBA00004110"/>
    </source>
</evidence>
<evidence type="ECO:0000256" key="9">
    <source>
        <dbReference type="ARBA" id="ARBA00022801"/>
    </source>
</evidence>
<dbReference type="InterPro" id="IPR033516">
    <property type="entry name" value="CARD8/ASC/NALP1_CARD"/>
</dbReference>
<evidence type="ECO:0000256" key="10">
    <source>
        <dbReference type="ARBA" id="ARBA00022840"/>
    </source>
</evidence>
<dbReference type="PANTHER" id="PTHR46985">
    <property type="entry name" value="NACHT, LRR AND PYD DOMAINS-CONTAINING PROTEIN 1"/>
    <property type="match status" value="1"/>
</dbReference>
<dbReference type="Pfam" id="PF17776">
    <property type="entry name" value="NLRC4_HD2"/>
    <property type="match status" value="1"/>
</dbReference>
<feature type="region of interest" description="Disordered" evidence="15">
    <location>
        <begin position="791"/>
        <end position="819"/>
    </location>
</feature>
<dbReference type="InterPro" id="IPR007111">
    <property type="entry name" value="NACHT_NTPase"/>
</dbReference>
<dbReference type="PROSITE" id="PS50209">
    <property type="entry name" value="CARD"/>
    <property type="match status" value="1"/>
</dbReference>
<dbReference type="Pfam" id="PF00619">
    <property type="entry name" value="CARD"/>
    <property type="match status" value="1"/>
</dbReference>
<evidence type="ECO:0000259" key="19">
    <source>
        <dbReference type="PROSITE" id="PS51830"/>
    </source>
</evidence>
<evidence type="ECO:0000256" key="11">
    <source>
        <dbReference type="ARBA" id="ARBA00022859"/>
    </source>
</evidence>
<keyword evidence="12" id="KW-0395">Inflammatory response</keyword>
<evidence type="ECO:0000259" key="16">
    <source>
        <dbReference type="PROSITE" id="PS50209"/>
    </source>
</evidence>
<dbReference type="SMART" id="SM00368">
    <property type="entry name" value="LRR_RI"/>
    <property type="match status" value="3"/>
</dbReference>
<reference evidence="20 21" key="1">
    <citation type="journal article" date="2020" name="Nature">
        <title>Six reference-quality genomes reveal evolution of bat adaptations.</title>
        <authorList>
            <person name="Jebb D."/>
            <person name="Huang Z."/>
            <person name="Pippel M."/>
            <person name="Hughes G.M."/>
            <person name="Lavrichenko K."/>
            <person name="Devanna P."/>
            <person name="Winkler S."/>
            <person name="Jermiin L.S."/>
            <person name="Skirmuntt E.C."/>
            <person name="Katzourakis A."/>
            <person name="Burkitt-Gray L."/>
            <person name="Ray D.A."/>
            <person name="Sullivan K.A.M."/>
            <person name="Roscito J.G."/>
            <person name="Kirilenko B.M."/>
            <person name="Davalos L.M."/>
            <person name="Corthals A.P."/>
            <person name="Power M.L."/>
            <person name="Jones G."/>
            <person name="Ransome R.D."/>
            <person name="Dechmann D.K.N."/>
            <person name="Locatelli A.G."/>
            <person name="Puechmaille S.J."/>
            <person name="Fedrigo O."/>
            <person name="Jarvis E.D."/>
            <person name="Hiller M."/>
            <person name="Vernes S.C."/>
            <person name="Myers E.W."/>
            <person name="Teeling E.C."/>
        </authorList>
    </citation>
    <scope>NUCLEOTIDE SEQUENCE [LARGE SCALE GENOMIC DNA]</scope>
    <source>
        <strain evidence="20">MPipKuh1</strain>
        <tissue evidence="20">Flight muscle</tissue>
    </source>
</reference>
<keyword evidence="21" id="KW-1185">Reference proteome</keyword>
<dbReference type="InterPro" id="IPR004020">
    <property type="entry name" value="DAPIN"/>
</dbReference>
<dbReference type="InterPro" id="IPR001315">
    <property type="entry name" value="CARD"/>
</dbReference>
<dbReference type="GO" id="GO:0005524">
    <property type="term" value="F:ATP binding"/>
    <property type="evidence" value="ECO:0007669"/>
    <property type="project" value="UniProtKB-KW"/>
</dbReference>
<dbReference type="SUPFAM" id="SSF47986">
    <property type="entry name" value="DEATH domain"/>
    <property type="match status" value="2"/>
</dbReference>
<dbReference type="GO" id="GO:0006954">
    <property type="term" value="P:inflammatory response"/>
    <property type="evidence" value="ECO:0007669"/>
    <property type="project" value="UniProtKB-KW"/>
</dbReference>
<feature type="compositionally biased region" description="Polar residues" evidence="15">
    <location>
        <begin position="799"/>
        <end position="819"/>
    </location>
</feature>
<dbReference type="CDD" id="cd08330">
    <property type="entry name" value="CARD_ASC_NALP1"/>
    <property type="match status" value="1"/>
</dbReference>